<evidence type="ECO:0000313" key="1">
    <source>
        <dbReference type="EMBL" id="MDO7858099.1"/>
    </source>
</evidence>
<gene>
    <name evidence="1" type="ORF">Q5E86_17495</name>
</gene>
<organism evidence="1 2">
    <name type="scientific">Providencia huashanensis</name>
    <dbReference type="NCBI Taxonomy" id="3037798"/>
    <lineage>
        <taxon>Bacteria</taxon>
        <taxon>Pseudomonadati</taxon>
        <taxon>Pseudomonadota</taxon>
        <taxon>Gammaproteobacteria</taxon>
        <taxon>Enterobacterales</taxon>
        <taxon>Morganellaceae</taxon>
        <taxon>Providencia</taxon>
    </lineage>
</organism>
<reference evidence="1" key="1">
    <citation type="submission" date="2023-07" db="EMBL/GenBank/DDBJ databases">
        <authorList>
            <person name="Yang W."/>
            <person name="Chen J."/>
            <person name="Ji P."/>
            <person name="Hu F."/>
        </authorList>
    </citation>
    <scope>NUCLEOTIDE SEQUENCE</scope>
    <source>
        <strain evidence="1">CRE-138-0111</strain>
    </source>
</reference>
<reference evidence="1" key="2">
    <citation type="journal article" date="2024" name="Int. J. Antimicrob. Agents">
        <title>Identification of a novel Providencia species showing multi-drug-resistant in three patients with hospital-acquired infection.</title>
        <authorList>
            <person name="Yang W."/>
            <person name="Chen J."/>
            <person name="Yang F."/>
            <person name="Ji P."/>
            <person name="Shen S."/>
            <person name="Yin D."/>
            <person name="Hu F."/>
        </authorList>
    </citation>
    <scope>NUCLEOTIDE SEQUENCE</scope>
    <source>
        <strain evidence="1">CRE-138-0111</strain>
    </source>
</reference>
<proteinExistence type="predicted"/>
<sequence>MQNIDEQEILELMIANYSNSKFSQITELLRMSNKGNDLLMEFSKYENRLNYYLSLTSIYHTIINISSIYASLALLDNDGGIKSPSSNPKGVSRMKLEPFVGLLIIQFQKLAETHIKYTKVVKDEKTRISKEESELKIFEFIKRIKSIREFQNLRDGSFAHPFELRNEIKVYKNQDIAETFQKAITEFCAPDIQLIKDKLVNMVNKETCTGATYFNKLMLSLPESEVNEKEEYKKIIKRQENTFREFTSSVNKPDSFSNFNLLFHGFLSYYFCGSNLVIEKNELKYKTTMKDCVFIKSLYDYSEYVKVKYLRNIVIYLLNEDKSFNELHQKARTLKDSIWYK</sequence>
<comment type="caution">
    <text evidence="1">The sequence shown here is derived from an EMBL/GenBank/DDBJ whole genome shotgun (WGS) entry which is preliminary data.</text>
</comment>
<protein>
    <submittedName>
        <fullName evidence="1">Uncharacterized protein</fullName>
    </submittedName>
</protein>
<dbReference type="EMBL" id="JAUQTG010000012">
    <property type="protein sequence ID" value="MDO7858099.1"/>
    <property type="molecule type" value="Genomic_DNA"/>
</dbReference>
<keyword evidence="2" id="KW-1185">Reference proteome</keyword>
<dbReference type="Proteomes" id="UP001176478">
    <property type="component" value="Unassembled WGS sequence"/>
</dbReference>
<accession>A0ABT9ATV6</accession>
<evidence type="ECO:0000313" key="2">
    <source>
        <dbReference type="Proteomes" id="UP001176478"/>
    </source>
</evidence>
<name>A0ABT9ATV6_9GAMM</name>